<keyword evidence="4 7" id="KW-0812">Transmembrane</keyword>
<comment type="subcellular location">
    <subcellularLocation>
        <location evidence="1">Cell membrane</location>
        <topology evidence="1">Multi-pass membrane protein</topology>
    </subcellularLocation>
</comment>
<keyword evidence="3" id="KW-1003">Cell membrane</keyword>
<feature type="transmembrane region" description="Helical" evidence="7">
    <location>
        <begin position="109"/>
        <end position="134"/>
    </location>
</feature>
<dbReference type="EMBL" id="LACH01000063">
    <property type="protein sequence ID" value="KJZ62829.1"/>
    <property type="molecule type" value="Genomic_DNA"/>
</dbReference>
<evidence type="ECO:0000256" key="4">
    <source>
        <dbReference type="ARBA" id="ARBA00022692"/>
    </source>
</evidence>
<dbReference type="Proteomes" id="UP000033400">
    <property type="component" value="Unassembled WGS sequence"/>
</dbReference>
<comment type="similarity">
    <text evidence="2">Belongs to the UPF0126 family.</text>
</comment>
<organism evidence="9 10">
    <name type="scientific">Pseudomonas fluorescens</name>
    <dbReference type="NCBI Taxonomy" id="294"/>
    <lineage>
        <taxon>Bacteria</taxon>
        <taxon>Pseudomonadati</taxon>
        <taxon>Pseudomonadota</taxon>
        <taxon>Gammaproteobacteria</taxon>
        <taxon>Pseudomonadales</taxon>
        <taxon>Pseudomonadaceae</taxon>
        <taxon>Pseudomonas</taxon>
    </lineage>
</organism>
<gene>
    <name evidence="9" type="ORF">VD17_25815</name>
</gene>
<dbReference type="PANTHER" id="PTHR30506:SF3">
    <property type="entry name" value="UPF0126 INNER MEMBRANE PROTEIN YADS-RELATED"/>
    <property type="match status" value="1"/>
</dbReference>
<proteinExistence type="inferred from homology"/>
<dbReference type="Pfam" id="PF03458">
    <property type="entry name" value="Gly_transporter"/>
    <property type="match status" value="2"/>
</dbReference>
<evidence type="ECO:0000256" key="5">
    <source>
        <dbReference type="ARBA" id="ARBA00022989"/>
    </source>
</evidence>
<dbReference type="InterPro" id="IPR005115">
    <property type="entry name" value="Gly_transporter"/>
</dbReference>
<protein>
    <submittedName>
        <fullName evidence="9">Membrane protein</fullName>
    </submittedName>
</protein>
<evidence type="ECO:0000313" key="9">
    <source>
        <dbReference type="EMBL" id="KJZ62829.1"/>
    </source>
</evidence>
<dbReference type="GO" id="GO:0005886">
    <property type="term" value="C:plasma membrane"/>
    <property type="evidence" value="ECO:0007669"/>
    <property type="project" value="UniProtKB-SubCell"/>
</dbReference>
<feature type="domain" description="Glycine transporter" evidence="8">
    <location>
        <begin position="6"/>
        <end position="77"/>
    </location>
</feature>
<sequence length="202" mass="22036">MLYFQEMLGIAVFSITGVLAIQKADVDLFGAVVLGIITAIGGGTLRDLLLDLPIFWIADFNYIWAALLAALLAFFLTQRLQRRYRLLLYLDGLAAALFGLAATEKVLALHLAAPLAVMMGVLTSIGGGIARDVLAGRVSLLMSREIYATPILLGCTLYVVLRNLFPSVWVAGWIALIFTFGLRFLAIYLHLQMPAIFSTKQG</sequence>
<comment type="caution">
    <text evidence="9">The sequence shown here is derived from an EMBL/GenBank/DDBJ whole genome shotgun (WGS) entry which is preliminary data.</text>
</comment>
<dbReference type="PANTHER" id="PTHR30506">
    <property type="entry name" value="INNER MEMBRANE PROTEIN"/>
    <property type="match status" value="1"/>
</dbReference>
<dbReference type="OrthoDB" id="9791874at2"/>
<name>A0A0F4V287_PSEFL</name>
<evidence type="ECO:0000256" key="6">
    <source>
        <dbReference type="ARBA" id="ARBA00023136"/>
    </source>
</evidence>
<evidence type="ECO:0000256" key="7">
    <source>
        <dbReference type="SAM" id="Phobius"/>
    </source>
</evidence>
<evidence type="ECO:0000256" key="1">
    <source>
        <dbReference type="ARBA" id="ARBA00004651"/>
    </source>
</evidence>
<evidence type="ECO:0000259" key="8">
    <source>
        <dbReference type="Pfam" id="PF03458"/>
    </source>
</evidence>
<reference evidence="9 10" key="1">
    <citation type="submission" date="2015-03" db="EMBL/GenBank/DDBJ databases">
        <title>Comparative genomics of Pseudomonas insights into diversity of traits involved in vanlence and defense.</title>
        <authorList>
            <person name="Qin Y."/>
        </authorList>
    </citation>
    <scope>NUCLEOTIDE SEQUENCE [LARGE SCALE GENOMIC DNA]</scope>
    <source>
        <strain evidence="9 10">H24</strain>
    </source>
</reference>
<feature type="transmembrane region" description="Helical" evidence="7">
    <location>
        <begin position="86"/>
        <end position="103"/>
    </location>
</feature>
<dbReference type="AlphaFoldDB" id="A0A0F4V287"/>
<keyword evidence="5 7" id="KW-1133">Transmembrane helix</keyword>
<feature type="domain" description="Glycine transporter" evidence="8">
    <location>
        <begin position="89"/>
        <end position="162"/>
    </location>
</feature>
<dbReference type="PATRIC" id="fig|294.133.peg.5065"/>
<dbReference type="RefSeq" id="WP_046056296.1">
    <property type="nucleotide sequence ID" value="NZ_LACH01000063.1"/>
</dbReference>
<accession>A0A0F4V287</accession>
<feature type="transmembrane region" description="Helical" evidence="7">
    <location>
        <begin position="146"/>
        <end position="165"/>
    </location>
</feature>
<feature type="transmembrane region" description="Helical" evidence="7">
    <location>
        <begin position="171"/>
        <end position="191"/>
    </location>
</feature>
<feature type="transmembrane region" description="Helical" evidence="7">
    <location>
        <begin position="54"/>
        <end position="74"/>
    </location>
</feature>
<evidence type="ECO:0000313" key="10">
    <source>
        <dbReference type="Proteomes" id="UP000033400"/>
    </source>
</evidence>
<evidence type="ECO:0000256" key="2">
    <source>
        <dbReference type="ARBA" id="ARBA00008193"/>
    </source>
</evidence>
<keyword evidence="6 7" id="KW-0472">Membrane</keyword>
<evidence type="ECO:0000256" key="3">
    <source>
        <dbReference type="ARBA" id="ARBA00022475"/>
    </source>
</evidence>